<dbReference type="InterPro" id="IPR046341">
    <property type="entry name" value="SET_dom_sf"/>
</dbReference>
<evidence type="ECO:0000256" key="2">
    <source>
        <dbReference type="ARBA" id="ARBA00004496"/>
    </source>
</evidence>
<dbReference type="Gene3D" id="1.25.40.10">
    <property type="entry name" value="Tetratricopeptide repeat domain"/>
    <property type="match status" value="1"/>
</dbReference>
<accession>T1K809</accession>
<dbReference type="GO" id="GO:0008170">
    <property type="term" value="F:N-methyltransferase activity"/>
    <property type="evidence" value="ECO:0007669"/>
    <property type="project" value="UniProtKB-ARBA"/>
</dbReference>
<keyword evidence="9" id="KW-0862">Zinc</keyword>
<comment type="function">
    <text evidence="12">Protein-lysine N-methyltransferase. Monomethylates PRMT5, modulating its transcriptional activity. May also act as a histone methyltransferase. Plays a critical role in cardiac development. Acts as a key epigenetic regulator of gene expression during cardiac development via its dual activities as a methyltransferase and negative regulator of HDAC1.</text>
</comment>
<dbReference type="OMA" id="CVINSAI"/>
<dbReference type="InterPro" id="IPR001214">
    <property type="entry name" value="SET_dom"/>
</dbReference>
<evidence type="ECO:0000256" key="11">
    <source>
        <dbReference type="ARBA" id="ARBA00048985"/>
    </source>
</evidence>
<evidence type="ECO:0000256" key="6">
    <source>
        <dbReference type="ARBA" id="ARBA00022691"/>
    </source>
</evidence>
<dbReference type="InterPro" id="IPR011990">
    <property type="entry name" value="TPR-like_helical_dom_sf"/>
</dbReference>
<evidence type="ECO:0000256" key="7">
    <source>
        <dbReference type="ARBA" id="ARBA00022723"/>
    </source>
</evidence>
<dbReference type="EMBL" id="CAEY01001817">
    <property type="status" value="NOT_ANNOTATED_CDS"/>
    <property type="molecule type" value="Genomic_DNA"/>
</dbReference>
<dbReference type="PANTHER" id="PTHR46165">
    <property type="entry name" value="SET AND MYND DOMAIN-CONTAINING PROTEIN 4"/>
    <property type="match status" value="1"/>
</dbReference>
<keyword evidence="3" id="KW-0963">Cytoplasm</keyword>
<dbReference type="HOGENOM" id="CLU_506558_0_0_1"/>
<dbReference type="InterPro" id="IPR044421">
    <property type="entry name" value="SMYD4_SET"/>
</dbReference>
<dbReference type="CDD" id="cd10536">
    <property type="entry name" value="SET_SMYD4"/>
    <property type="match status" value="1"/>
</dbReference>
<evidence type="ECO:0000256" key="10">
    <source>
        <dbReference type="ARBA" id="ARBA00023242"/>
    </source>
</evidence>
<keyword evidence="19" id="KW-1185">Reference proteome</keyword>
<dbReference type="Gene3D" id="2.170.270.10">
    <property type="entry name" value="SET domain"/>
    <property type="match status" value="1"/>
</dbReference>
<evidence type="ECO:0000256" key="1">
    <source>
        <dbReference type="ARBA" id="ARBA00004123"/>
    </source>
</evidence>
<evidence type="ECO:0000256" key="3">
    <source>
        <dbReference type="ARBA" id="ARBA00022490"/>
    </source>
</evidence>
<dbReference type="Pfam" id="PF00856">
    <property type="entry name" value="SET"/>
    <property type="match status" value="1"/>
</dbReference>
<proteinExistence type="predicted"/>
<dbReference type="OrthoDB" id="62495at2759"/>
<reference evidence="19" key="1">
    <citation type="submission" date="2011-08" db="EMBL/GenBank/DDBJ databases">
        <authorList>
            <person name="Rombauts S."/>
        </authorList>
    </citation>
    <scope>NUCLEOTIDE SEQUENCE</scope>
    <source>
        <strain evidence="19">London</strain>
    </source>
</reference>
<evidence type="ECO:0000256" key="9">
    <source>
        <dbReference type="ARBA" id="ARBA00022833"/>
    </source>
</evidence>
<organism evidence="18 19">
    <name type="scientific">Tetranychus urticae</name>
    <name type="common">Two-spotted spider mite</name>
    <dbReference type="NCBI Taxonomy" id="32264"/>
    <lineage>
        <taxon>Eukaryota</taxon>
        <taxon>Metazoa</taxon>
        <taxon>Ecdysozoa</taxon>
        <taxon>Arthropoda</taxon>
        <taxon>Chelicerata</taxon>
        <taxon>Arachnida</taxon>
        <taxon>Acari</taxon>
        <taxon>Acariformes</taxon>
        <taxon>Trombidiformes</taxon>
        <taxon>Prostigmata</taxon>
        <taxon>Eleutherengona</taxon>
        <taxon>Raphignathae</taxon>
        <taxon>Tetranychoidea</taxon>
        <taxon>Tetranychidae</taxon>
        <taxon>Tetranychus</taxon>
    </lineage>
</organism>
<evidence type="ECO:0000256" key="5">
    <source>
        <dbReference type="ARBA" id="ARBA00022679"/>
    </source>
</evidence>
<dbReference type="EnsemblMetazoa" id="tetur06g06280.1">
    <property type="protein sequence ID" value="tetur06g06280.1"/>
    <property type="gene ID" value="tetur06g06280"/>
</dbReference>
<keyword evidence="8 15" id="KW-0863">Zinc-finger</keyword>
<reference evidence="18" key="2">
    <citation type="submission" date="2015-06" db="UniProtKB">
        <authorList>
            <consortium name="EnsemblMetazoa"/>
        </authorList>
    </citation>
    <scope>IDENTIFICATION</scope>
</reference>
<evidence type="ECO:0000256" key="14">
    <source>
        <dbReference type="ARBA" id="ARBA00093680"/>
    </source>
</evidence>
<evidence type="ECO:0000259" key="16">
    <source>
        <dbReference type="PROSITE" id="PS50280"/>
    </source>
</evidence>
<dbReference type="SUPFAM" id="SSF144232">
    <property type="entry name" value="HIT/MYND zinc finger-like"/>
    <property type="match status" value="1"/>
</dbReference>
<keyword evidence="10" id="KW-0539">Nucleus</keyword>
<evidence type="ECO:0000313" key="19">
    <source>
        <dbReference type="Proteomes" id="UP000015104"/>
    </source>
</evidence>
<dbReference type="Pfam" id="PF01753">
    <property type="entry name" value="zf-MYND"/>
    <property type="match status" value="1"/>
</dbReference>
<dbReference type="InterPro" id="IPR002893">
    <property type="entry name" value="Znf_MYND"/>
</dbReference>
<comment type="catalytic activity">
    <reaction evidence="11">
        <text>L-lysyl-[protein] + S-adenosyl-L-methionine = N(6)-methyl-L-lysyl-[protein] + S-adenosyl-L-homocysteine + H(+)</text>
        <dbReference type="Rhea" id="RHEA:51736"/>
        <dbReference type="Rhea" id="RHEA-COMP:9752"/>
        <dbReference type="Rhea" id="RHEA-COMP:13053"/>
        <dbReference type="ChEBI" id="CHEBI:15378"/>
        <dbReference type="ChEBI" id="CHEBI:29969"/>
        <dbReference type="ChEBI" id="CHEBI:57856"/>
        <dbReference type="ChEBI" id="CHEBI:59789"/>
        <dbReference type="ChEBI" id="CHEBI:61929"/>
    </reaction>
</comment>
<evidence type="ECO:0000256" key="13">
    <source>
        <dbReference type="ARBA" id="ARBA00093635"/>
    </source>
</evidence>
<evidence type="ECO:0000259" key="17">
    <source>
        <dbReference type="PROSITE" id="PS50865"/>
    </source>
</evidence>
<keyword evidence="6" id="KW-0949">S-adenosyl-L-methionine</keyword>
<gene>
    <name evidence="18" type="primary">107361160</name>
</gene>
<comment type="subcellular location">
    <subcellularLocation>
        <location evidence="2">Cytoplasm</location>
    </subcellularLocation>
    <subcellularLocation>
        <location evidence="1">Nucleus</location>
    </subcellularLocation>
</comment>
<dbReference type="PANTHER" id="PTHR46165:SF2">
    <property type="entry name" value="SET AND MYND DOMAIN-CONTAINING PROTEIN 4"/>
    <property type="match status" value="1"/>
</dbReference>
<dbReference type="InterPro" id="IPR052097">
    <property type="entry name" value="SET-MYND_domain_protein"/>
</dbReference>
<dbReference type="PROSITE" id="PS50280">
    <property type="entry name" value="SET"/>
    <property type="match status" value="1"/>
</dbReference>
<dbReference type="Proteomes" id="UP000015104">
    <property type="component" value="Unassembled WGS sequence"/>
</dbReference>
<dbReference type="GO" id="GO:0042826">
    <property type="term" value="F:histone deacetylase binding"/>
    <property type="evidence" value="ECO:0007669"/>
    <property type="project" value="TreeGrafter"/>
</dbReference>
<dbReference type="AlphaFoldDB" id="T1K809"/>
<keyword evidence="7" id="KW-0479">Metal-binding</keyword>
<dbReference type="Gene3D" id="1.10.220.160">
    <property type="match status" value="1"/>
</dbReference>
<dbReference type="STRING" id="32264.T1K809"/>
<dbReference type="GO" id="GO:0032259">
    <property type="term" value="P:methylation"/>
    <property type="evidence" value="ECO:0007669"/>
    <property type="project" value="UniProtKB-KW"/>
</dbReference>
<dbReference type="PROSITE" id="PS50865">
    <property type="entry name" value="ZF_MYND_2"/>
    <property type="match status" value="1"/>
</dbReference>
<dbReference type="eggNOG" id="KOG2084">
    <property type="taxonomic scope" value="Eukaryota"/>
</dbReference>
<dbReference type="SUPFAM" id="SSF82199">
    <property type="entry name" value="SET domain"/>
    <property type="match status" value="1"/>
</dbReference>
<dbReference type="GO" id="GO:0008270">
    <property type="term" value="F:zinc ion binding"/>
    <property type="evidence" value="ECO:0007669"/>
    <property type="project" value="UniProtKB-KW"/>
</dbReference>
<dbReference type="KEGG" id="tut:107361160"/>
<evidence type="ECO:0000256" key="12">
    <source>
        <dbReference type="ARBA" id="ARBA00093423"/>
    </source>
</evidence>
<dbReference type="GO" id="GO:0005737">
    <property type="term" value="C:cytoplasm"/>
    <property type="evidence" value="ECO:0007669"/>
    <property type="project" value="UniProtKB-SubCell"/>
</dbReference>
<dbReference type="Gene3D" id="6.10.140.2220">
    <property type="match status" value="1"/>
</dbReference>
<dbReference type="GO" id="GO:0005634">
    <property type="term" value="C:nucleus"/>
    <property type="evidence" value="ECO:0007669"/>
    <property type="project" value="UniProtKB-SubCell"/>
</dbReference>
<dbReference type="GO" id="GO:0008757">
    <property type="term" value="F:S-adenosylmethionine-dependent methyltransferase activity"/>
    <property type="evidence" value="ECO:0007669"/>
    <property type="project" value="UniProtKB-ARBA"/>
</dbReference>
<feature type="domain" description="MYND-type" evidence="17">
    <location>
        <begin position="289"/>
        <end position="329"/>
    </location>
</feature>
<evidence type="ECO:0000256" key="4">
    <source>
        <dbReference type="ARBA" id="ARBA00022603"/>
    </source>
</evidence>
<evidence type="ECO:0000256" key="8">
    <source>
        <dbReference type="ARBA" id="ARBA00022771"/>
    </source>
</evidence>
<dbReference type="SUPFAM" id="SSF48452">
    <property type="entry name" value="TPR-like"/>
    <property type="match status" value="1"/>
</dbReference>
<evidence type="ECO:0000256" key="15">
    <source>
        <dbReference type="PROSITE-ProRule" id="PRU00134"/>
    </source>
</evidence>
<evidence type="ECO:0000313" key="18">
    <source>
        <dbReference type="EnsemblMetazoa" id="tetur06g06280.1"/>
    </source>
</evidence>
<keyword evidence="5" id="KW-0808">Transferase</keyword>
<dbReference type="SMART" id="SM00317">
    <property type="entry name" value="SET"/>
    <property type="match status" value="1"/>
</dbReference>
<sequence length="542" mass="62139">MTSFIEDFEKLRITLQDRMSNTPNRGPQLDWNTFPTWSTRFVVSFSNPLELAENPAQLIQKIADAASTKDRVDLLLNNRLMKQKMEEAVKKAMDYVNSNESSQNAKNLTESRQFMKQGSELLKQNKVKEALECFNRGIACSPFPQENEATPGQTNLAMCLVKRSRFHQSLKKYPESWLDMKDAIEFMPDPRLKEELLRSKRNLMVEIASKDGRQPVDPDVAEMDFESWDINLKPENRNLHGAIESLELRWSEEKGRCIRTTRPLRPNTNIIAELPYAAWLQPTHYEFYCAYCLKPLDYRSFPCRQCKMISYCSSKCSEAAWTSYHSKECKYLPVLRHLAMGHLALKILLITGFDEAIEIHRNPPPASRHQRKFLNTFRDVYTLMDSPHVFDAPKLTSFTACAVFMALLTHAMGLIEEQQIDVIADIYLKLIDQIVLNGLAIYDDRGLDSQGIWSYNSSGVSKKIGIGLYATTSLLSHSCNANCDRIFIGSKVVISTKKVISKDSEITISYGPSMVQGYKARRKDIKENYYFDCLCDVCKTKQ</sequence>
<keyword evidence="4" id="KW-0489">Methyltransferase</keyword>
<dbReference type="GO" id="GO:0008276">
    <property type="term" value="F:protein methyltransferase activity"/>
    <property type="evidence" value="ECO:0007669"/>
    <property type="project" value="UniProtKB-ARBA"/>
</dbReference>
<name>T1K809_TETUR</name>
<feature type="domain" description="SET" evidence="16">
    <location>
        <begin position="244"/>
        <end position="511"/>
    </location>
</feature>
<protein>
    <recommendedName>
        <fullName evidence="13">Protein-lysine N-methyltransferase SMYD4</fullName>
    </recommendedName>
    <alternativeName>
        <fullName evidence="14">SET and MYND domain-containing protein 4</fullName>
    </alternativeName>
</protein>